<comment type="caution">
    <text evidence="3">The sequence shown here is derived from an EMBL/GenBank/DDBJ whole genome shotgun (WGS) entry which is preliminary data.</text>
</comment>
<accession>A0ABR2G8X5</accession>
<proteinExistence type="predicted"/>
<dbReference type="PANTHER" id="PTHR35275:SF3">
    <property type="entry name" value="PUTATIVE-RELATED"/>
    <property type="match status" value="1"/>
</dbReference>
<keyword evidence="4" id="KW-1185">Reference proteome</keyword>
<keyword evidence="2" id="KW-0472">Membrane</keyword>
<protein>
    <recommendedName>
        <fullName evidence="5">ZCF37</fullName>
    </recommendedName>
</protein>
<dbReference type="Proteomes" id="UP001472677">
    <property type="component" value="Unassembled WGS sequence"/>
</dbReference>
<dbReference type="PANTHER" id="PTHR35275">
    <property type="entry name" value="ZCF37"/>
    <property type="match status" value="1"/>
</dbReference>
<evidence type="ECO:0008006" key="5">
    <source>
        <dbReference type="Google" id="ProtNLM"/>
    </source>
</evidence>
<reference evidence="3 4" key="1">
    <citation type="journal article" date="2024" name="G3 (Bethesda)">
        <title>Genome assembly of Hibiscus sabdariffa L. provides insights into metabolisms of medicinal natural products.</title>
        <authorList>
            <person name="Kim T."/>
        </authorList>
    </citation>
    <scope>NUCLEOTIDE SEQUENCE [LARGE SCALE GENOMIC DNA]</scope>
    <source>
        <strain evidence="3">TK-2024</strain>
        <tissue evidence="3">Old leaves</tissue>
    </source>
</reference>
<organism evidence="3 4">
    <name type="scientific">Hibiscus sabdariffa</name>
    <name type="common">roselle</name>
    <dbReference type="NCBI Taxonomy" id="183260"/>
    <lineage>
        <taxon>Eukaryota</taxon>
        <taxon>Viridiplantae</taxon>
        <taxon>Streptophyta</taxon>
        <taxon>Embryophyta</taxon>
        <taxon>Tracheophyta</taxon>
        <taxon>Spermatophyta</taxon>
        <taxon>Magnoliopsida</taxon>
        <taxon>eudicotyledons</taxon>
        <taxon>Gunneridae</taxon>
        <taxon>Pentapetalae</taxon>
        <taxon>rosids</taxon>
        <taxon>malvids</taxon>
        <taxon>Malvales</taxon>
        <taxon>Malvaceae</taxon>
        <taxon>Malvoideae</taxon>
        <taxon>Hibiscus</taxon>
    </lineage>
</organism>
<name>A0ABR2G8X5_9ROSI</name>
<keyword evidence="2" id="KW-1133">Transmembrane helix</keyword>
<evidence type="ECO:0000256" key="2">
    <source>
        <dbReference type="SAM" id="Phobius"/>
    </source>
</evidence>
<gene>
    <name evidence="3" type="ORF">V6N12_065396</name>
</gene>
<dbReference type="EMBL" id="JBBPBM010000002">
    <property type="protein sequence ID" value="KAK8596918.1"/>
    <property type="molecule type" value="Genomic_DNA"/>
</dbReference>
<evidence type="ECO:0000256" key="1">
    <source>
        <dbReference type="SAM" id="MobiDB-lite"/>
    </source>
</evidence>
<feature type="transmembrane region" description="Helical" evidence="2">
    <location>
        <begin position="162"/>
        <end position="194"/>
    </location>
</feature>
<keyword evidence="2" id="KW-0812">Transmembrane</keyword>
<dbReference type="InterPro" id="IPR045880">
    <property type="entry name" value="ZCF37"/>
</dbReference>
<feature type="region of interest" description="Disordered" evidence="1">
    <location>
        <begin position="16"/>
        <end position="47"/>
    </location>
</feature>
<evidence type="ECO:0000313" key="4">
    <source>
        <dbReference type="Proteomes" id="UP001472677"/>
    </source>
</evidence>
<sequence length="217" mass="25315">MFQPLICGAFNHQENDDNEVWSSPNSTPRTRKTKSHNKDSKNPYSNRGLDKFSALLCELEDKKQKIYLQRGSEDISLVRFMYKNSTDVVPVVVKLKDKKEEPKTIPVDHHQPEAEVKHPMQTLNESKDAINKMSRLQPDSENTHEKKKKMKKNRFSWRRPSYYLPALFVFILLLLVFFGRSVSILFTCVGWYIVPTIQGESYSKVGQAMKKKDYVQK</sequence>
<evidence type="ECO:0000313" key="3">
    <source>
        <dbReference type="EMBL" id="KAK8596918.1"/>
    </source>
</evidence>